<accession>A0AAW0BP23</accession>
<dbReference type="InterPro" id="IPR032675">
    <property type="entry name" value="LRR_dom_sf"/>
</dbReference>
<gene>
    <name evidence="1" type="ORF">R3P38DRAFT_3189730</name>
</gene>
<comment type="caution">
    <text evidence="1">The sequence shown here is derived from an EMBL/GenBank/DDBJ whole genome shotgun (WGS) entry which is preliminary data.</text>
</comment>
<organism evidence="1 2">
    <name type="scientific">Favolaschia claudopus</name>
    <dbReference type="NCBI Taxonomy" id="2862362"/>
    <lineage>
        <taxon>Eukaryota</taxon>
        <taxon>Fungi</taxon>
        <taxon>Dikarya</taxon>
        <taxon>Basidiomycota</taxon>
        <taxon>Agaricomycotina</taxon>
        <taxon>Agaricomycetes</taxon>
        <taxon>Agaricomycetidae</taxon>
        <taxon>Agaricales</taxon>
        <taxon>Marasmiineae</taxon>
        <taxon>Mycenaceae</taxon>
        <taxon>Favolaschia</taxon>
    </lineage>
</organism>
<dbReference type="Gene3D" id="3.80.10.10">
    <property type="entry name" value="Ribonuclease Inhibitor"/>
    <property type="match status" value="1"/>
</dbReference>
<name>A0AAW0BP23_9AGAR</name>
<dbReference type="SUPFAM" id="SSF52047">
    <property type="entry name" value="RNI-like"/>
    <property type="match status" value="1"/>
</dbReference>
<evidence type="ECO:0000313" key="1">
    <source>
        <dbReference type="EMBL" id="KAK7028253.1"/>
    </source>
</evidence>
<dbReference type="EMBL" id="JAWWNJ010000028">
    <property type="protein sequence ID" value="KAK7028253.1"/>
    <property type="molecule type" value="Genomic_DNA"/>
</dbReference>
<keyword evidence="2" id="KW-1185">Reference proteome</keyword>
<evidence type="ECO:0000313" key="2">
    <source>
        <dbReference type="Proteomes" id="UP001362999"/>
    </source>
</evidence>
<reference evidence="1 2" key="1">
    <citation type="journal article" date="2024" name="J Genomics">
        <title>Draft genome sequencing and assembly of Favolaschia claudopus CIRM-BRFM 2984 isolated from oak limbs.</title>
        <authorList>
            <person name="Navarro D."/>
            <person name="Drula E."/>
            <person name="Chaduli D."/>
            <person name="Cazenave R."/>
            <person name="Ahrendt S."/>
            <person name="Wang J."/>
            <person name="Lipzen A."/>
            <person name="Daum C."/>
            <person name="Barry K."/>
            <person name="Grigoriev I.V."/>
            <person name="Favel A."/>
            <person name="Rosso M.N."/>
            <person name="Martin F."/>
        </authorList>
    </citation>
    <scope>NUCLEOTIDE SEQUENCE [LARGE SCALE GENOMIC DNA]</scope>
    <source>
        <strain evidence="1 2">CIRM-BRFM 2984</strain>
    </source>
</reference>
<sequence>MSSSPTPDSPDTAELRNNLPLRISMAPWECSPRLCYAYQIALDRFNPLTSTMPINDLPVELLEKIFLLVPDPPDRYPERWNKSRAMLSLICRVWEGIIWHCPAFSAVICVDIRVDLSLLARRLTFAGACPLALSFVFPSSGIWLCQPFPRLMELVFEMLAPHLDRCGSISLLLRNRHAGRLILDRITRLAARRLHSVRLLSWRGIYGLDEFHDPPDWEEAPIRPLFTHPMPVLTKLSLSGVLPPWPSVDSLSSLQILCLEDMHDYDGLPLGDFLSALRVMSVLRDLRLVNLLFSDLDTYAGPVIRVPSLRRLDFRCDEAEGSCFMAWLDLPSLHTVRITSDAEGGVNGMVRHIPLAVASRVRHLVLRTYFADLGCLRDCLQVFRSAEKIDARYNESEFPLLLHAFSVHWPGNFSSLQDLWVDEALMDVVVGQLLNALVSSASLVPLRIVSRRRSTDERYDGAECVAHHLDLDKGHLVQSTKVWPCDIFGSEME</sequence>
<dbReference type="Proteomes" id="UP001362999">
    <property type="component" value="Unassembled WGS sequence"/>
</dbReference>
<evidence type="ECO:0008006" key="3">
    <source>
        <dbReference type="Google" id="ProtNLM"/>
    </source>
</evidence>
<dbReference type="AlphaFoldDB" id="A0AAW0BP23"/>
<protein>
    <recommendedName>
        <fullName evidence="3">F-box domain-containing protein</fullName>
    </recommendedName>
</protein>
<proteinExistence type="predicted"/>